<feature type="region of interest" description="Disordered" evidence="1">
    <location>
        <begin position="76"/>
        <end position="171"/>
    </location>
</feature>
<dbReference type="AlphaFoldDB" id="A0A225W4K9"/>
<dbReference type="Proteomes" id="UP000198211">
    <property type="component" value="Unassembled WGS sequence"/>
</dbReference>
<name>A0A225W4K9_9STRA</name>
<keyword evidence="3" id="KW-1185">Reference proteome</keyword>
<evidence type="ECO:0000256" key="1">
    <source>
        <dbReference type="SAM" id="MobiDB-lite"/>
    </source>
</evidence>
<evidence type="ECO:0000313" key="2">
    <source>
        <dbReference type="EMBL" id="OWZ12138.1"/>
    </source>
</evidence>
<organism evidence="2 3">
    <name type="scientific">Phytophthora megakarya</name>
    <dbReference type="NCBI Taxonomy" id="4795"/>
    <lineage>
        <taxon>Eukaryota</taxon>
        <taxon>Sar</taxon>
        <taxon>Stramenopiles</taxon>
        <taxon>Oomycota</taxon>
        <taxon>Peronosporomycetes</taxon>
        <taxon>Peronosporales</taxon>
        <taxon>Peronosporaceae</taxon>
        <taxon>Phytophthora</taxon>
    </lineage>
</organism>
<evidence type="ECO:0000313" key="3">
    <source>
        <dbReference type="Proteomes" id="UP000198211"/>
    </source>
</evidence>
<protein>
    <submittedName>
        <fullName evidence="2">Uncharacterized protein</fullName>
    </submittedName>
</protein>
<sequence>MSASLRTPVSSPVSTSTSVSTPVVDSASAPTSASVPASAYVSAVTPTPLSETTEKNFYVDKYFELQEKKLELEVKRRAGAAKPDSPRTVFDGSSVLSTDGGIPVYYEGGELEDEGTSSSLSHEAKPAAGTRRPRKDDSDASSSKRPRSASDAVPSRLMRTDDTVREPWMPSKKVIEDRYGAMLTRSTLSR</sequence>
<feature type="compositionally biased region" description="Low complexity" evidence="1">
    <location>
        <begin position="7"/>
        <end position="38"/>
    </location>
</feature>
<reference evidence="3" key="1">
    <citation type="submission" date="2017-03" db="EMBL/GenBank/DDBJ databases">
        <title>Phytopthora megakarya and P. palmivora, two closely related causual agents of cacao black pod achieved similar genome size and gene model numbers by different mechanisms.</title>
        <authorList>
            <person name="Ali S."/>
            <person name="Shao J."/>
            <person name="Larry D.J."/>
            <person name="Kronmiller B."/>
            <person name="Shen D."/>
            <person name="Strem M.D."/>
            <person name="Melnick R.L."/>
            <person name="Guiltinan M.J."/>
            <person name="Tyler B.M."/>
            <person name="Meinhardt L.W."/>
            <person name="Bailey B.A."/>
        </authorList>
    </citation>
    <scope>NUCLEOTIDE SEQUENCE [LARGE SCALE GENOMIC DNA]</scope>
    <source>
        <strain evidence="3">zdho120</strain>
    </source>
</reference>
<comment type="caution">
    <text evidence="2">The sequence shown here is derived from an EMBL/GenBank/DDBJ whole genome shotgun (WGS) entry which is preliminary data.</text>
</comment>
<dbReference type="OrthoDB" id="10641708at2759"/>
<feature type="region of interest" description="Disordered" evidence="1">
    <location>
        <begin position="1"/>
        <end position="38"/>
    </location>
</feature>
<accession>A0A225W4K9</accession>
<gene>
    <name evidence="2" type="ORF">PHMEG_00014743</name>
</gene>
<dbReference type="EMBL" id="NBNE01001929">
    <property type="protein sequence ID" value="OWZ12138.1"/>
    <property type="molecule type" value="Genomic_DNA"/>
</dbReference>
<proteinExistence type="predicted"/>